<protein>
    <submittedName>
        <fullName evidence="1">Uncharacterized protein</fullName>
    </submittedName>
</protein>
<gene>
    <name evidence="1" type="ordered locus">Slip_1269</name>
</gene>
<keyword evidence="2" id="KW-1185">Reference proteome</keyword>
<dbReference type="EMBL" id="CP002048">
    <property type="protein sequence ID" value="ADI02040.1"/>
    <property type="molecule type" value="Genomic_DNA"/>
</dbReference>
<dbReference type="STRING" id="643648.Slip_1269"/>
<proteinExistence type="predicted"/>
<dbReference type="KEGG" id="slp:Slip_1269"/>
<reference evidence="2" key="1">
    <citation type="journal article" date="2010" name="Stand. Genomic Sci.">
        <title>Complete genome sequence of Syntrophothermus lipocalidus type strain (TGB-C1T).</title>
        <authorList>
            <consortium name="US DOE Joint Genome Institute (JGI-PGF)"/>
            <person name="Djao O."/>
            <person name="Zhang X."/>
            <person name="Lucas S."/>
            <person name="Lapidus A."/>
            <person name="Glavina Del Rio T."/>
            <person name="Nolan M."/>
            <person name="Tice H."/>
            <person name="Cheng J."/>
            <person name="Han C."/>
            <person name="Tapia R."/>
            <person name="Goodwin L."/>
            <person name="Pitluck S."/>
            <person name="Liolios K."/>
            <person name="Ivanova N."/>
            <person name="Mavromatis K."/>
            <person name="Mikhailova N."/>
            <person name="Ovchinnikova G."/>
            <person name="Pati A."/>
            <person name="Brambilla E."/>
            <person name="Chen A."/>
            <person name="Palaniappan K."/>
            <person name="Land M."/>
            <person name="Hauser L."/>
            <person name="Chang Y."/>
            <person name="Jeffries C."/>
            <person name="Rohde M."/>
            <person name="Sikorski J."/>
            <person name="Spring S."/>
            <person name="Goker M."/>
            <person name="Detter J."/>
            <person name="Woyke T."/>
            <person name="Bristow J."/>
            <person name="Eisen J."/>
            <person name="Markowitz V."/>
            <person name="Hugenholtz P."/>
            <person name="Kyrpides N."/>
            <person name="Klenk H."/>
        </authorList>
    </citation>
    <scope>NUCLEOTIDE SEQUENCE [LARGE SCALE GENOMIC DNA]</scope>
    <source>
        <strain evidence="2">DSM 12680 / TGB-C1</strain>
    </source>
</reference>
<dbReference type="Proteomes" id="UP000000378">
    <property type="component" value="Chromosome"/>
</dbReference>
<sequence length="96" mass="10626">MTRVCVKERVLTDNDQITMLDGLTVEHLGLIITSRIKYRMGRDAESKEERIPARTFLPNFKTPILPVASGRSPTRGASMLRNAALQSGAGRPLFVS</sequence>
<evidence type="ECO:0000313" key="2">
    <source>
        <dbReference type="Proteomes" id="UP000000378"/>
    </source>
</evidence>
<dbReference type="HOGENOM" id="CLU_2358679_0_0_9"/>
<evidence type="ECO:0000313" key="1">
    <source>
        <dbReference type="EMBL" id="ADI02040.1"/>
    </source>
</evidence>
<organism evidence="1 2">
    <name type="scientific">Syntrophothermus lipocalidus (strain DSM 12680 / TGB-C1)</name>
    <dbReference type="NCBI Taxonomy" id="643648"/>
    <lineage>
        <taxon>Bacteria</taxon>
        <taxon>Bacillati</taxon>
        <taxon>Bacillota</taxon>
        <taxon>Clostridia</taxon>
        <taxon>Eubacteriales</taxon>
        <taxon>Syntrophomonadaceae</taxon>
        <taxon>Syntrophothermus</taxon>
    </lineage>
</organism>
<dbReference type="AlphaFoldDB" id="D7CMV5"/>
<reference evidence="1 2" key="2">
    <citation type="journal article" date="2010" name="Stand. Genomic Sci.">
        <title>Complete genome sequence of Syntrophothermus lipocalidus type strain (TGB-C1).</title>
        <authorList>
            <person name="Djao O.D."/>
            <person name="Zhang X."/>
            <person name="Lucas S."/>
            <person name="Lapidus A."/>
            <person name="Del Rio T.G."/>
            <person name="Nolan M."/>
            <person name="Tice H."/>
            <person name="Cheng J.F."/>
            <person name="Han C."/>
            <person name="Tapia R."/>
            <person name="Goodwin L."/>
            <person name="Pitluck S."/>
            <person name="Liolios K."/>
            <person name="Ivanova N."/>
            <person name="Mavromatis K."/>
            <person name="Mikhailova N."/>
            <person name="Ovchinnikova G."/>
            <person name="Pati A."/>
            <person name="Brambilla E."/>
            <person name="Chen A."/>
            <person name="Palaniappan K."/>
            <person name="Land M."/>
            <person name="Hauser L."/>
            <person name="Chang Y.J."/>
            <person name="Jeffries C.D."/>
            <person name="Rohde M."/>
            <person name="Sikorski J."/>
            <person name="Spring S."/>
            <person name="Goker M."/>
            <person name="Detter J.C."/>
            <person name="Woyke T."/>
            <person name="Bristow J."/>
            <person name="Eisen J.A."/>
            <person name="Markowitz V."/>
            <person name="Hugenholtz P."/>
            <person name="Kyrpides N.C."/>
            <person name="Klenk H.P."/>
        </authorList>
    </citation>
    <scope>NUCLEOTIDE SEQUENCE [LARGE SCALE GENOMIC DNA]</scope>
    <source>
        <strain evidence="2">DSM 12680 / TGB-C1</strain>
    </source>
</reference>
<accession>D7CMV5</accession>
<name>D7CMV5_SYNLT</name>